<dbReference type="Gene3D" id="1.10.3210.10">
    <property type="entry name" value="Hypothetical protein af1432"/>
    <property type="match status" value="1"/>
</dbReference>
<dbReference type="AlphaFoldDB" id="A0A9X3WFJ5"/>
<name>A0A9X3WFJ5_9BACI</name>
<dbReference type="PROSITE" id="PS51832">
    <property type="entry name" value="HD_GYP"/>
    <property type="match status" value="1"/>
</dbReference>
<dbReference type="InterPro" id="IPR037522">
    <property type="entry name" value="HD_GYP_dom"/>
</dbReference>
<dbReference type="SMART" id="SM00471">
    <property type="entry name" value="HDc"/>
    <property type="match status" value="1"/>
</dbReference>
<dbReference type="RefSeq" id="WP_272446807.1">
    <property type="nucleotide sequence ID" value="NZ_JAMQKC010000013.1"/>
</dbReference>
<reference evidence="2" key="1">
    <citation type="submission" date="2022-06" db="EMBL/GenBank/DDBJ databases">
        <title>Aquibacillus sp. a new bacterium isolated from soil saline samples.</title>
        <authorList>
            <person name="Galisteo C."/>
            <person name="De La Haba R."/>
            <person name="Sanchez-Porro C."/>
            <person name="Ventosa A."/>
        </authorList>
    </citation>
    <scope>NUCLEOTIDE SEQUENCE</scope>
    <source>
        <strain evidence="2">3ASR75-54</strain>
    </source>
</reference>
<dbReference type="PANTHER" id="PTHR43155:SF2">
    <property type="entry name" value="CYCLIC DI-GMP PHOSPHODIESTERASE PA4108"/>
    <property type="match status" value="1"/>
</dbReference>
<protein>
    <submittedName>
        <fullName evidence="2">HD-GYP domain-containing protein</fullName>
    </submittedName>
</protein>
<keyword evidence="3" id="KW-1185">Reference proteome</keyword>
<dbReference type="InterPro" id="IPR003607">
    <property type="entry name" value="HD/PDEase_dom"/>
</dbReference>
<dbReference type="EMBL" id="JAMQKC010000013">
    <property type="protein sequence ID" value="MDC3417738.1"/>
    <property type="molecule type" value="Genomic_DNA"/>
</dbReference>
<sequence length="363" mass="41908">MFVHPKQLIPGCFIVRDVIGKTNYPIVSKNTIVRDIHIEILNKFLIEQVEVANQLENGSPFIPHELSNIKPKDSNLNDWNYHPITFEDYYWNAVNGYKQVYEGIQSGSPIDMNEIRHFAIPLFEQIDDLGLTIYLLHTFSSKQDYFFHHAIGMGVIAAFLAKKRGIEKEWIQIGLAGLLADSGMAKLTRGLFKKEGKLSETEYKEIKLHPTYSYRLVEKIPSLTIGAKLAILQHHERMDGTGYPLGVKRNKIHPYAYIVAISDTYHAMTSERLHQVKQSPFKVIEEMLQDHYQKIDHEVFMTFVQQLTNFSTGTKVKLSNGQTAEIVFVYQHYPTRPMVRLTEDNTIVSLKDHRNLYIDEIVK</sequence>
<evidence type="ECO:0000313" key="3">
    <source>
        <dbReference type="Proteomes" id="UP001145069"/>
    </source>
</evidence>
<accession>A0A9X3WFJ5</accession>
<gene>
    <name evidence="2" type="ORF">NC799_12595</name>
</gene>
<evidence type="ECO:0000313" key="2">
    <source>
        <dbReference type="EMBL" id="MDC3417738.1"/>
    </source>
</evidence>
<proteinExistence type="predicted"/>
<dbReference type="SUPFAM" id="SSF109604">
    <property type="entry name" value="HD-domain/PDEase-like"/>
    <property type="match status" value="1"/>
</dbReference>
<feature type="domain" description="HD-GYP" evidence="1">
    <location>
        <begin position="124"/>
        <end position="319"/>
    </location>
</feature>
<dbReference type="Pfam" id="PF13487">
    <property type="entry name" value="HD_5"/>
    <property type="match status" value="1"/>
</dbReference>
<dbReference type="PANTHER" id="PTHR43155">
    <property type="entry name" value="CYCLIC DI-GMP PHOSPHODIESTERASE PA4108-RELATED"/>
    <property type="match status" value="1"/>
</dbReference>
<evidence type="ECO:0000259" key="1">
    <source>
        <dbReference type="PROSITE" id="PS51832"/>
    </source>
</evidence>
<comment type="caution">
    <text evidence="2">The sequence shown here is derived from an EMBL/GenBank/DDBJ whole genome shotgun (WGS) entry which is preliminary data.</text>
</comment>
<dbReference type="Proteomes" id="UP001145069">
    <property type="component" value="Unassembled WGS sequence"/>
</dbReference>
<organism evidence="2 3">
    <name type="scientific">Aquibacillus salsiterrae</name>
    <dbReference type="NCBI Taxonomy" id="2950439"/>
    <lineage>
        <taxon>Bacteria</taxon>
        <taxon>Bacillati</taxon>
        <taxon>Bacillota</taxon>
        <taxon>Bacilli</taxon>
        <taxon>Bacillales</taxon>
        <taxon>Bacillaceae</taxon>
        <taxon>Aquibacillus</taxon>
    </lineage>
</organism>
<dbReference type="CDD" id="cd00077">
    <property type="entry name" value="HDc"/>
    <property type="match status" value="1"/>
</dbReference>